<comment type="caution">
    <text evidence="2">The sequence shown here is derived from an EMBL/GenBank/DDBJ whole genome shotgun (WGS) entry which is preliminary data.</text>
</comment>
<organism evidence="2 3">
    <name type="scientific">Clostridium weizhouense</name>
    <dbReference type="NCBI Taxonomy" id="2859781"/>
    <lineage>
        <taxon>Bacteria</taxon>
        <taxon>Bacillati</taxon>
        <taxon>Bacillota</taxon>
        <taxon>Clostridia</taxon>
        <taxon>Eubacteriales</taxon>
        <taxon>Clostridiaceae</taxon>
        <taxon>Clostridium</taxon>
    </lineage>
</organism>
<dbReference type="InterPro" id="IPR005531">
    <property type="entry name" value="Asp23"/>
</dbReference>
<dbReference type="EMBL" id="JAHXPT010000010">
    <property type="protein sequence ID" value="MBW6410946.1"/>
    <property type="molecule type" value="Genomic_DNA"/>
</dbReference>
<dbReference type="Proteomes" id="UP001519921">
    <property type="component" value="Unassembled WGS sequence"/>
</dbReference>
<dbReference type="RefSeq" id="WP_219780412.1">
    <property type="nucleotide sequence ID" value="NZ_JAHXPT010000010.1"/>
</dbReference>
<keyword evidence="3" id="KW-1185">Reference proteome</keyword>
<evidence type="ECO:0000313" key="2">
    <source>
        <dbReference type="EMBL" id="MBW6410946.1"/>
    </source>
</evidence>
<evidence type="ECO:0000256" key="1">
    <source>
        <dbReference type="ARBA" id="ARBA00005721"/>
    </source>
</evidence>
<name>A0ABS7AQK4_9CLOT</name>
<dbReference type="Pfam" id="PF03780">
    <property type="entry name" value="Asp23"/>
    <property type="match status" value="1"/>
</dbReference>
<dbReference type="PANTHER" id="PTHR34297">
    <property type="entry name" value="HYPOTHETICAL CYTOSOLIC PROTEIN-RELATED"/>
    <property type="match status" value="1"/>
</dbReference>
<comment type="similarity">
    <text evidence="1">Belongs to the asp23 family.</text>
</comment>
<reference evidence="2 3" key="1">
    <citation type="submission" date="2021-07" db="EMBL/GenBank/DDBJ databases">
        <title>Clostridium weizhouense sp. nov., an anaerobic bacterium isolated from activated sludge of Petroleum wastewater.</title>
        <authorList>
            <person name="Li Q."/>
        </authorList>
    </citation>
    <scope>NUCLEOTIDE SEQUENCE [LARGE SCALE GENOMIC DNA]</scope>
    <source>
        <strain evidence="2 3">YB-6</strain>
    </source>
</reference>
<protein>
    <submittedName>
        <fullName evidence="2">Asp23/Gls24 family envelope stress response protein</fullName>
    </submittedName>
</protein>
<evidence type="ECO:0000313" key="3">
    <source>
        <dbReference type="Proteomes" id="UP001519921"/>
    </source>
</evidence>
<gene>
    <name evidence="2" type="ORF">KYD98_12650</name>
</gene>
<sequence length="126" mass="13752">MEDFNKEDNVGVVKISDEVVSVIAGIAAQEIDGVSDYQVGVSNNLTNILKGKKAPGKSTKVTLIDDKATIEMSLSVEYGIKIMDVVSQVQENVKRTVEAMTGLVVEAVNIYVQNIYMPKKEENESN</sequence>
<proteinExistence type="inferred from homology"/>
<accession>A0ABS7AQK4</accession>